<dbReference type="InterPro" id="IPR006059">
    <property type="entry name" value="SBP"/>
</dbReference>
<dbReference type="PANTHER" id="PTHR30061:SF50">
    <property type="entry name" value="MALTOSE_MALTODEXTRIN-BINDING PERIPLASMIC PROTEIN"/>
    <property type="match status" value="1"/>
</dbReference>
<evidence type="ECO:0000313" key="5">
    <source>
        <dbReference type="EMBL" id="TDE09302.1"/>
    </source>
</evidence>
<proteinExistence type="inferred from homology"/>
<dbReference type="Proteomes" id="UP000294739">
    <property type="component" value="Unassembled WGS sequence"/>
</dbReference>
<dbReference type="RefSeq" id="WP_131895810.1">
    <property type="nucleotide sequence ID" value="NZ_SMKZ01000019.1"/>
</dbReference>
<dbReference type="PANTHER" id="PTHR30061">
    <property type="entry name" value="MALTOSE-BINDING PERIPLASMIC PROTEIN"/>
    <property type="match status" value="1"/>
</dbReference>
<protein>
    <submittedName>
        <fullName evidence="5">Extracellular solute-binding protein</fullName>
    </submittedName>
</protein>
<evidence type="ECO:0000256" key="2">
    <source>
        <dbReference type="ARBA" id="ARBA00022448"/>
    </source>
</evidence>
<evidence type="ECO:0000256" key="4">
    <source>
        <dbReference type="SAM" id="SignalP"/>
    </source>
</evidence>
<dbReference type="GO" id="GO:0055052">
    <property type="term" value="C:ATP-binding cassette (ABC) transporter complex, substrate-binding subunit-containing"/>
    <property type="evidence" value="ECO:0007669"/>
    <property type="project" value="TreeGrafter"/>
</dbReference>
<evidence type="ECO:0000256" key="1">
    <source>
        <dbReference type="ARBA" id="ARBA00008520"/>
    </source>
</evidence>
<gene>
    <name evidence="5" type="ORF">E1269_14925</name>
</gene>
<keyword evidence="3 4" id="KW-0732">Signal</keyword>
<dbReference type="OrthoDB" id="2531053at2"/>
<dbReference type="Pfam" id="PF01547">
    <property type="entry name" value="SBP_bac_1"/>
    <property type="match status" value="1"/>
</dbReference>
<dbReference type="SUPFAM" id="SSF53850">
    <property type="entry name" value="Periplasmic binding protein-like II"/>
    <property type="match status" value="1"/>
</dbReference>
<organism evidence="5 6">
    <name type="scientific">Jiangella asiatica</name>
    <dbReference type="NCBI Taxonomy" id="2530372"/>
    <lineage>
        <taxon>Bacteria</taxon>
        <taxon>Bacillati</taxon>
        <taxon>Actinomycetota</taxon>
        <taxon>Actinomycetes</taxon>
        <taxon>Jiangellales</taxon>
        <taxon>Jiangellaceae</taxon>
        <taxon>Jiangella</taxon>
    </lineage>
</organism>
<feature type="chain" id="PRO_5020651430" evidence="4">
    <location>
        <begin position="22"/>
        <end position="428"/>
    </location>
</feature>
<comment type="similarity">
    <text evidence="1">Belongs to the bacterial solute-binding protein 1 family.</text>
</comment>
<sequence length="428" mass="46102">MRKQKNVLFSLSVVTVLAVTAACGPDSSGTSSDSGEPAGDITVTSWRFADPSAVGTLHLELIDGFNESQDAINVTTEAIPYNDVNTELVNSVLSGAPADLVAIGPSELASNAEYLQPVDDFWEAEGAEFQDAFSETARALATHDGQLWGIPIEMSTTDGMWFNKDVLADSGVDPEQAVSSWENFRAALEQIKAAGHTPMLFEAANATRMDRHWSWYVAGGADLTDPDQYVEQMCTPESEETFTFLTDLYLDGLTPNPAGIAYDEATRQFSAGDVGFYADGPWAPTTYEAYDASILDKLGYTHLPPKEEGGGYGANVDGLLWAIPKGSANPEAAWEVMKFMSSVDAEERQAANGNLPTRTEVLQSAVVADDPMLAHFGALIDEHGYPRPRADFIGEFKQIFITAYQAAVTEQQSPADAHASACDQLRGL</sequence>
<comment type="caution">
    <text evidence="5">The sequence shown here is derived from an EMBL/GenBank/DDBJ whole genome shotgun (WGS) entry which is preliminary data.</text>
</comment>
<dbReference type="InParanoid" id="A0A4R5D721"/>
<accession>A0A4R5D721</accession>
<dbReference type="GO" id="GO:0015768">
    <property type="term" value="P:maltose transport"/>
    <property type="evidence" value="ECO:0007669"/>
    <property type="project" value="TreeGrafter"/>
</dbReference>
<dbReference type="PROSITE" id="PS51257">
    <property type="entry name" value="PROKAR_LIPOPROTEIN"/>
    <property type="match status" value="1"/>
</dbReference>
<dbReference type="Gene3D" id="3.40.190.10">
    <property type="entry name" value="Periplasmic binding protein-like II"/>
    <property type="match status" value="2"/>
</dbReference>
<dbReference type="GO" id="GO:1901982">
    <property type="term" value="F:maltose binding"/>
    <property type="evidence" value="ECO:0007669"/>
    <property type="project" value="TreeGrafter"/>
</dbReference>
<name>A0A4R5D721_9ACTN</name>
<feature type="signal peptide" evidence="4">
    <location>
        <begin position="1"/>
        <end position="21"/>
    </location>
</feature>
<dbReference type="AlphaFoldDB" id="A0A4R5D721"/>
<evidence type="ECO:0000256" key="3">
    <source>
        <dbReference type="ARBA" id="ARBA00022729"/>
    </source>
</evidence>
<keyword evidence="6" id="KW-1185">Reference proteome</keyword>
<reference evidence="5 6" key="1">
    <citation type="submission" date="2019-03" db="EMBL/GenBank/DDBJ databases">
        <title>Draft genome sequences of novel Actinobacteria.</title>
        <authorList>
            <person name="Sahin N."/>
            <person name="Ay H."/>
            <person name="Saygin H."/>
        </authorList>
    </citation>
    <scope>NUCLEOTIDE SEQUENCE [LARGE SCALE GENOMIC DNA]</scope>
    <source>
        <strain evidence="5 6">5K138</strain>
    </source>
</reference>
<evidence type="ECO:0000313" key="6">
    <source>
        <dbReference type="Proteomes" id="UP000294739"/>
    </source>
</evidence>
<dbReference type="GO" id="GO:0042956">
    <property type="term" value="P:maltodextrin transmembrane transport"/>
    <property type="evidence" value="ECO:0007669"/>
    <property type="project" value="TreeGrafter"/>
</dbReference>
<dbReference type="EMBL" id="SMKZ01000019">
    <property type="protein sequence ID" value="TDE09302.1"/>
    <property type="molecule type" value="Genomic_DNA"/>
</dbReference>
<keyword evidence="2" id="KW-0813">Transport</keyword>